<dbReference type="PANTHER" id="PTHR35585:SF1">
    <property type="entry name" value="HHE DOMAIN PROTEIN (AFU_ORTHOLOGUE AFUA_4G00730)"/>
    <property type="match status" value="1"/>
</dbReference>
<proteinExistence type="predicted"/>
<dbReference type="Proteomes" id="UP000298327">
    <property type="component" value="Unassembled WGS sequence"/>
</dbReference>
<dbReference type="EMBL" id="SEOQ01000071">
    <property type="protein sequence ID" value="TFY71003.1"/>
    <property type="molecule type" value="Genomic_DNA"/>
</dbReference>
<protein>
    <recommendedName>
        <fullName evidence="3">Hemerythrin-like domain-containing protein</fullName>
    </recommendedName>
</protein>
<reference evidence="1 2" key="1">
    <citation type="submission" date="2019-02" db="EMBL/GenBank/DDBJ databases">
        <title>Genome sequencing of the rare red list fungi Dentipellis fragilis.</title>
        <authorList>
            <person name="Buettner E."/>
            <person name="Kellner H."/>
        </authorList>
    </citation>
    <scope>NUCLEOTIDE SEQUENCE [LARGE SCALE GENOMIC DNA]</scope>
    <source>
        <strain evidence="1 2">DSM 105465</strain>
    </source>
</reference>
<evidence type="ECO:0000313" key="1">
    <source>
        <dbReference type="EMBL" id="TFY71003.1"/>
    </source>
</evidence>
<evidence type="ECO:0000313" key="2">
    <source>
        <dbReference type="Proteomes" id="UP000298327"/>
    </source>
</evidence>
<dbReference type="PANTHER" id="PTHR35585">
    <property type="entry name" value="HHE DOMAIN PROTEIN (AFU_ORTHOLOGUE AFUA_4G00730)"/>
    <property type="match status" value="1"/>
</dbReference>
<accession>A0A4Y9ZAX8</accession>
<keyword evidence="2" id="KW-1185">Reference proteome</keyword>
<dbReference type="AlphaFoldDB" id="A0A4Y9ZAX8"/>
<dbReference type="OrthoDB" id="9983919at2759"/>
<sequence length="220" mass="25105">MFTSPRDACKRANAAPCWLPLSPTDHILYPYSPQSLRFMVAVKLDVTKEIKIDHDNVCDLWCRFCAVHALHFDEKVAIANTLMREMVAHSDAEETSVFNDYPHLGLPGAAERNKEMFAKVKHLVCDVSTADPDYDIVLDKAVKNFIVHAVNEEDEQHPILLAHLTPEENDRVARAFIRAHKMASERATVETTDIQDKVVENTGRRQYVDVKFQHPDPDVW</sequence>
<name>A0A4Y9ZAX8_9AGAM</name>
<comment type="caution">
    <text evidence="1">The sequence shown here is derived from an EMBL/GenBank/DDBJ whole genome shotgun (WGS) entry which is preliminary data.</text>
</comment>
<gene>
    <name evidence="1" type="ORF">EVG20_g1993</name>
</gene>
<evidence type="ECO:0008006" key="3">
    <source>
        <dbReference type="Google" id="ProtNLM"/>
    </source>
</evidence>
<dbReference type="STRING" id="205917.A0A4Y9ZAX8"/>
<organism evidence="1 2">
    <name type="scientific">Dentipellis fragilis</name>
    <dbReference type="NCBI Taxonomy" id="205917"/>
    <lineage>
        <taxon>Eukaryota</taxon>
        <taxon>Fungi</taxon>
        <taxon>Dikarya</taxon>
        <taxon>Basidiomycota</taxon>
        <taxon>Agaricomycotina</taxon>
        <taxon>Agaricomycetes</taxon>
        <taxon>Russulales</taxon>
        <taxon>Hericiaceae</taxon>
        <taxon>Dentipellis</taxon>
    </lineage>
</organism>